<evidence type="ECO:0000256" key="1">
    <source>
        <dbReference type="SAM" id="Phobius"/>
    </source>
</evidence>
<dbReference type="Proteomes" id="UP000291116">
    <property type="component" value="Unassembled WGS sequence"/>
</dbReference>
<keyword evidence="3" id="KW-1185">Reference proteome</keyword>
<evidence type="ECO:0000313" key="2">
    <source>
        <dbReference type="EMBL" id="VEU37352.1"/>
    </source>
</evidence>
<accession>A0A448Z5P5</accession>
<organism evidence="2 3">
    <name type="scientific">Pseudo-nitzschia multistriata</name>
    <dbReference type="NCBI Taxonomy" id="183589"/>
    <lineage>
        <taxon>Eukaryota</taxon>
        <taxon>Sar</taxon>
        <taxon>Stramenopiles</taxon>
        <taxon>Ochrophyta</taxon>
        <taxon>Bacillariophyta</taxon>
        <taxon>Bacillariophyceae</taxon>
        <taxon>Bacillariophycidae</taxon>
        <taxon>Bacillariales</taxon>
        <taxon>Bacillariaceae</taxon>
        <taxon>Pseudo-nitzschia</taxon>
    </lineage>
</organism>
<proteinExistence type="predicted"/>
<gene>
    <name evidence="2" type="ORF">PSNMU_V1.4_AUG-EV-PASAV3_0041490</name>
</gene>
<reference evidence="2 3" key="1">
    <citation type="submission" date="2019-01" db="EMBL/GenBank/DDBJ databases">
        <authorList>
            <person name="Ferrante I. M."/>
        </authorList>
    </citation>
    <scope>NUCLEOTIDE SEQUENCE [LARGE SCALE GENOMIC DNA]</scope>
    <source>
        <strain evidence="2 3">B856</strain>
    </source>
</reference>
<feature type="transmembrane region" description="Helical" evidence="1">
    <location>
        <begin position="18"/>
        <end position="39"/>
    </location>
</feature>
<dbReference type="AlphaFoldDB" id="A0A448Z5P5"/>
<protein>
    <submittedName>
        <fullName evidence="2">Uncharacterized protein</fullName>
    </submittedName>
</protein>
<keyword evidence="1" id="KW-0472">Membrane</keyword>
<evidence type="ECO:0000313" key="3">
    <source>
        <dbReference type="Proteomes" id="UP000291116"/>
    </source>
</evidence>
<name>A0A448Z5P5_9STRA</name>
<keyword evidence="1" id="KW-0812">Transmembrane</keyword>
<sequence length="80" mass="9264">MESLVVELEKKQRRKMRIYSASISLGIVFIFAYIIGSFFNSSSKRIEDVIPEDSVFEDQISTVYKSPKISMPFFHVVQQP</sequence>
<keyword evidence="1" id="KW-1133">Transmembrane helix</keyword>
<dbReference type="EMBL" id="CAACVS010000122">
    <property type="protein sequence ID" value="VEU37352.1"/>
    <property type="molecule type" value="Genomic_DNA"/>
</dbReference>